<evidence type="ECO:0000259" key="4">
    <source>
        <dbReference type="Pfam" id="PF06791"/>
    </source>
</evidence>
<keyword evidence="3" id="KW-1133">Transmembrane helix</keyword>
<proteinExistence type="predicted"/>
<name>A0ABW9APX1_9BURK</name>
<organism evidence="5 6">
    <name type="scientific">Paraburkholderia dipogonis</name>
    <dbReference type="NCBI Taxonomy" id="1211383"/>
    <lineage>
        <taxon>Bacteria</taxon>
        <taxon>Pseudomonadati</taxon>
        <taxon>Pseudomonadota</taxon>
        <taxon>Betaproteobacteria</taxon>
        <taxon>Burkholderiales</taxon>
        <taxon>Burkholderiaceae</taxon>
        <taxon>Paraburkholderia</taxon>
    </lineage>
</organism>
<dbReference type="RefSeq" id="WP_408177939.1">
    <property type="nucleotide sequence ID" value="NZ_JAQQEZ010000010.1"/>
</dbReference>
<feature type="compositionally biased region" description="Polar residues" evidence="2">
    <location>
        <begin position="404"/>
        <end position="416"/>
    </location>
</feature>
<evidence type="ECO:0000313" key="6">
    <source>
        <dbReference type="Proteomes" id="UP001629230"/>
    </source>
</evidence>
<reference evidence="5 6" key="1">
    <citation type="journal article" date="2024" name="Chem. Sci.">
        <title>Discovery of megapolipeptins by genome mining of a Burkholderiales bacteria collection.</title>
        <authorList>
            <person name="Paulo B.S."/>
            <person name="Recchia M.J.J."/>
            <person name="Lee S."/>
            <person name="Fergusson C.H."/>
            <person name="Romanowski S.B."/>
            <person name="Hernandez A."/>
            <person name="Krull N."/>
            <person name="Liu D.Y."/>
            <person name="Cavanagh H."/>
            <person name="Bos A."/>
            <person name="Gray C.A."/>
            <person name="Murphy B.T."/>
            <person name="Linington R.G."/>
            <person name="Eustaquio A.S."/>
        </authorList>
    </citation>
    <scope>NUCLEOTIDE SEQUENCE [LARGE SCALE GENOMIC DNA]</scope>
    <source>
        <strain evidence="5 6">RL17-350-BIC-A</strain>
    </source>
</reference>
<evidence type="ECO:0000256" key="3">
    <source>
        <dbReference type="SAM" id="Phobius"/>
    </source>
</evidence>
<accession>A0ABW9APX1</accession>
<comment type="caution">
    <text evidence="5">The sequence shown here is derived from an EMBL/GenBank/DDBJ whole genome shotgun (WGS) entry which is preliminary data.</text>
</comment>
<evidence type="ECO:0000256" key="1">
    <source>
        <dbReference type="SAM" id="Coils"/>
    </source>
</evidence>
<dbReference type="Proteomes" id="UP001629230">
    <property type="component" value="Unassembled WGS sequence"/>
</dbReference>
<dbReference type="InterPro" id="IPR009628">
    <property type="entry name" value="Phage_tape_measure_N"/>
</dbReference>
<sequence>MAGTSGSLGQLVVQITMDPSSYQAGARSIRSDAQGMGSTVGKAGNDGAAGMDKIGAHTAGARRELLVMAHELATGNFKNFGGSLMVFGEQIDAFRFILSPVGLAVGAVVAGLGLFAVAAYKGHEEAETLNKSLQVTGNYAGLTASSFAALAQQISAGTGDGFGTARAGLQALVSTGQITGQSLEVLGEDVVRMHDLTGEKLDDIAKDYARMPEGVAKWAEQHNQSMHFITTAQYDYIRQLEDAGDKQGAMLVVAKALDDQLRNESLKNLGLLETAWRKVGNAVSGAWEWMKSIGRAETAAEQIASATAEVQRLQNALNAPSGQMNADLLQPQLQAAQARLESLNRDALRAQDAATEKSQQAQTQQAGIAASDFLKKLQDEEKGISRVSQALDDYRKKVVDYNKANPNSPVSKQQQAADEAYLRKQYSDHSGQSEANRIRKSMLDAALQTTKNGLDLIQSAYKAADDQLQALHKATLISDQTFYTAEITAADDAAQKQIAAYEQEKKTLQDAYWRAPLDERIKITQEIGEVDTKIAKVRQDNASKDAVYLTQQTEAQRKYQKSIEDTRDALLAQSGVSAPKAAHDYDEKNRGAMLQAATTGDLGGAAFLDQNRQLTLLIAQYNDVITQSKEAQNSISLDQQTGVTGLLDAFSQLRSNSADTVQSLQTLYEQVNRLSWQTTDEGVLRNLDQLRDKIRQSMLDSQNYFQDFADAGKSAFSGMFSDIVTGSRTPAQAVQSMVSSMLASFAQLFANKAYSSIVNGLFGSIFPTSTAATGSAAYGFTMPSSIQGSGALFGADAGLMFAGGGDVSGPGTGTSDSINAKLSNGEFVVKESVVSQPGVRSFLQALNGGHGVSGRNRFANGGYVGDDSSGASVSGPNVDLHIHNAPAGAQVNQTKMPNGGMRLDVILEKVDQHIASGIRSGRGATARTMQQQYGLNRTVGQT</sequence>
<dbReference type="Pfam" id="PF06791">
    <property type="entry name" value="TMP_2"/>
    <property type="match status" value="1"/>
</dbReference>
<dbReference type="EMBL" id="JAQQEZ010000010">
    <property type="protein sequence ID" value="MFM0002637.1"/>
    <property type="molecule type" value="Genomic_DNA"/>
</dbReference>
<keyword evidence="6" id="KW-1185">Reference proteome</keyword>
<keyword evidence="1" id="KW-0175">Coiled coil</keyword>
<evidence type="ECO:0000256" key="2">
    <source>
        <dbReference type="SAM" id="MobiDB-lite"/>
    </source>
</evidence>
<evidence type="ECO:0000313" key="5">
    <source>
        <dbReference type="EMBL" id="MFM0002637.1"/>
    </source>
</evidence>
<feature type="region of interest" description="Disordered" evidence="2">
    <location>
        <begin position="402"/>
        <end position="434"/>
    </location>
</feature>
<keyword evidence="3" id="KW-0472">Membrane</keyword>
<gene>
    <name evidence="5" type="ORF">PQR57_16570</name>
</gene>
<feature type="coiled-coil region" evidence="1">
    <location>
        <begin position="296"/>
        <end position="397"/>
    </location>
</feature>
<protein>
    <submittedName>
        <fullName evidence="5">Phage tail length tape measure family protein</fullName>
    </submittedName>
</protein>
<feature type="domain" description="Bacteriophage tail tape measure N-terminal" evidence="4">
    <location>
        <begin position="49"/>
        <end position="238"/>
    </location>
</feature>
<feature type="transmembrane region" description="Helical" evidence="3">
    <location>
        <begin position="93"/>
        <end position="120"/>
    </location>
</feature>
<keyword evidence="3" id="KW-0812">Transmembrane</keyword>